<dbReference type="Gene3D" id="1.20.58.220">
    <property type="entry name" value="Phosphate transport system protein phou homolog 2, domain 2"/>
    <property type="match status" value="1"/>
</dbReference>
<gene>
    <name evidence="1" type="ORF">CBP34_14980</name>
</gene>
<dbReference type="KEGG" id="acin:CBP34_14980"/>
<keyword evidence="2" id="KW-1185">Reference proteome</keyword>
<dbReference type="InterPro" id="IPR038078">
    <property type="entry name" value="PhoU-like_sf"/>
</dbReference>
<evidence type="ECO:0000313" key="2">
    <source>
        <dbReference type="Proteomes" id="UP000194432"/>
    </source>
</evidence>
<accession>A0A240U5Q6</accession>
<dbReference type="RefSeq" id="WP_094098506.1">
    <property type="nucleotide sequence ID" value="NZ_CP021361.1"/>
</dbReference>
<reference evidence="1 2" key="1">
    <citation type="submission" date="2017-05" db="EMBL/GenBank/DDBJ databases">
        <title>Polyphasic characterization of four soil-derived phenanthrene-degrading Acidovorax strains and proposal of Acidovorax phenanthrenivorans sp. nov.</title>
        <authorList>
            <person name="Singleton D.R."/>
            <person name="Lee J."/>
            <person name="Dickey A.N."/>
            <person name="Stroud A."/>
            <person name="Scholl E.H."/>
            <person name="Wright F.A."/>
            <person name="Aitken M.D."/>
        </authorList>
    </citation>
    <scope>NUCLEOTIDE SEQUENCE [LARGE SCALE GENOMIC DNA]</scope>
    <source>
        <strain evidence="1">NA3</strain>
    </source>
</reference>
<proteinExistence type="predicted"/>
<dbReference type="Proteomes" id="UP000194432">
    <property type="component" value="Chromosome 1"/>
</dbReference>
<evidence type="ECO:0000313" key="1">
    <source>
        <dbReference type="EMBL" id="ART52710.1"/>
    </source>
</evidence>
<dbReference type="EMBL" id="CP021361">
    <property type="protein sequence ID" value="ART52710.1"/>
    <property type="molecule type" value="Genomic_DNA"/>
</dbReference>
<name>A0A240U5Q6_9BURK</name>
<organism evidence="1 2">
    <name type="scientific">Acidovorax carolinensis</name>
    <dbReference type="NCBI Taxonomy" id="553814"/>
    <lineage>
        <taxon>Bacteria</taxon>
        <taxon>Pseudomonadati</taxon>
        <taxon>Pseudomonadota</taxon>
        <taxon>Betaproteobacteria</taxon>
        <taxon>Burkholderiales</taxon>
        <taxon>Comamonadaceae</taxon>
        <taxon>Acidovorax</taxon>
    </lineage>
</organism>
<evidence type="ECO:0008006" key="3">
    <source>
        <dbReference type="Google" id="ProtNLM"/>
    </source>
</evidence>
<sequence>MLKEKAVASLGQPSLLMPAWIKAALAANDRLKLYLTLLQSAAQRASAPDGPVGRWEKDIAQSKNGLQDAPWAQELVSGAYYDDDLLILPRMESLLEALANDLTTMARPVCDTGQDSASALAGRRDHWLQQLHALADNEGLRRAALTELTHGDRQRGDSLHLLVMDLHKQINALSSELATEDIDGAHAWQVHDDDRPLIQAFMRGLHRTAPLKFSHPGLDTAVTRDDKRLLIQNDIGTNDVHVLVIEVQDSTISLTYSDLHPGRFGFFRQMLEDMGFAWKVFDPRVSEGLNAGKPYMVGQARLEAQSKAALQTGLENIASRIVFVIDWNRARKRLQHFVSKARAIELLTRAARNNWGHMAWLLAGAERLVYNAMQAVDSEAFHVGDRLDDVLGEAAASAYLLELLRISSVLLRQQQPLSLVADEARLLLARVLRQRTFEFDLLAEHAAFTHALAEGLCDALENPGDAAQTQAQVLRAKNWERQADHLLMDARQRAERRPRWQPVVDCLAKADDVADALEEATFMHSLTLIHPAPGLPAEVRAALCQLAATTLAAIQDQVKAIEIARQVSQRADGPDSELFLQTLWRMLRAERQCDELFRQARATMVKNLRDAPVDLMLANDLAATLEKATDNLLRVGYALRQMVLNKTGMSA</sequence>
<dbReference type="AlphaFoldDB" id="A0A240U5Q6"/>
<protein>
    <recommendedName>
        <fullName evidence="3">Phosphate transport regulator</fullName>
    </recommendedName>
</protein>